<accession>A0A8S3PQM3</accession>
<comment type="caution">
    <text evidence="2">The sequence shown here is derived from an EMBL/GenBank/DDBJ whole genome shotgun (WGS) entry which is preliminary data.</text>
</comment>
<sequence>MLKKSVDMLLAPPVITADNKDKSTQYGNFGKSTELKVNVYSIPKYSSIRWYRGNMHLISDKYITKEEPVIVKDLFHGVEVQLDGYKITLTISDLLETGFTNFTLRLYYSSQYVEHKVNLDISSECSETPSNFSINSSGETSITVQWIPGYSGGHTQTFCVEYRITGSRIWILKEIKTDYQLDKYNLYTLSGLQDKSSYELRMYAQNMLNQSQKTDIATSTTLQSGTTDEIQPVSFVGISE</sequence>
<dbReference type="InterPro" id="IPR036116">
    <property type="entry name" value="FN3_sf"/>
</dbReference>
<dbReference type="Gene3D" id="2.60.40.10">
    <property type="entry name" value="Immunoglobulins"/>
    <property type="match status" value="2"/>
</dbReference>
<dbReference type="InterPro" id="IPR036179">
    <property type="entry name" value="Ig-like_dom_sf"/>
</dbReference>
<evidence type="ECO:0000313" key="2">
    <source>
        <dbReference type="EMBL" id="CAG2186011.1"/>
    </source>
</evidence>
<dbReference type="OrthoDB" id="6161934at2759"/>
<gene>
    <name evidence="2" type="ORF">MEDL_1556</name>
</gene>
<dbReference type="SUPFAM" id="SSF48726">
    <property type="entry name" value="Immunoglobulin"/>
    <property type="match status" value="1"/>
</dbReference>
<dbReference type="EMBL" id="CAJPWZ010000112">
    <property type="protein sequence ID" value="CAG2186011.1"/>
    <property type="molecule type" value="Genomic_DNA"/>
</dbReference>
<dbReference type="CDD" id="cd00063">
    <property type="entry name" value="FN3"/>
    <property type="match status" value="1"/>
</dbReference>
<evidence type="ECO:0000259" key="1">
    <source>
        <dbReference type="PROSITE" id="PS50853"/>
    </source>
</evidence>
<keyword evidence="3" id="KW-1185">Reference proteome</keyword>
<protein>
    <submittedName>
        <fullName evidence="2">IGSF9B</fullName>
    </submittedName>
</protein>
<feature type="domain" description="Fibronectin type-III" evidence="1">
    <location>
        <begin position="128"/>
        <end position="224"/>
    </location>
</feature>
<dbReference type="PROSITE" id="PS50853">
    <property type="entry name" value="FN3"/>
    <property type="match status" value="1"/>
</dbReference>
<organism evidence="2 3">
    <name type="scientific">Mytilus edulis</name>
    <name type="common">Blue mussel</name>
    <dbReference type="NCBI Taxonomy" id="6550"/>
    <lineage>
        <taxon>Eukaryota</taxon>
        <taxon>Metazoa</taxon>
        <taxon>Spiralia</taxon>
        <taxon>Lophotrochozoa</taxon>
        <taxon>Mollusca</taxon>
        <taxon>Bivalvia</taxon>
        <taxon>Autobranchia</taxon>
        <taxon>Pteriomorphia</taxon>
        <taxon>Mytilida</taxon>
        <taxon>Mytiloidea</taxon>
        <taxon>Mytilidae</taxon>
        <taxon>Mytilinae</taxon>
        <taxon>Mytilus</taxon>
    </lineage>
</organism>
<dbReference type="InterPro" id="IPR003961">
    <property type="entry name" value="FN3_dom"/>
</dbReference>
<dbReference type="Pfam" id="PF00041">
    <property type="entry name" value="fn3"/>
    <property type="match status" value="1"/>
</dbReference>
<dbReference type="SUPFAM" id="SSF49265">
    <property type="entry name" value="Fibronectin type III"/>
    <property type="match status" value="1"/>
</dbReference>
<name>A0A8S3PQM3_MYTED</name>
<dbReference type="InterPro" id="IPR013783">
    <property type="entry name" value="Ig-like_fold"/>
</dbReference>
<dbReference type="SMART" id="SM00060">
    <property type="entry name" value="FN3"/>
    <property type="match status" value="1"/>
</dbReference>
<dbReference type="AlphaFoldDB" id="A0A8S3PQM3"/>
<reference evidence="2" key="1">
    <citation type="submission" date="2021-03" db="EMBL/GenBank/DDBJ databases">
        <authorList>
            <person name="Bekaert M."/>
        </authorList>
    </citation>
    <scope>NUCLEOTIDE SEQUENCE</scope>
</reference>
<dbReference type="Proteomes" id="UP000683360">
    <property type="component" value="Unassembled WGS sequence"/>
</dbReference>
<proteinExistence type="predicted"/>
<evidence type="ECO:0000313" key="3">
    <source>
        <dbReference type="Proteomes" id="UP000683360"/>
    </source>
</evidence>